<proteinExistence type="inferred from homology"/>
<keyword evidence="5 8" id="KW-0521">NADP</keyword>
<evidence type="ECO:0000256" key="3">
    <source>
        <dbReference type="ARBA" id="ARBA00012856"/>
    </source>
</evidence>
<sequence>MIAAAAENNALGKDNDLLWHLPDDFKRFKKLTSGHKIIMGRKTYESFPKPLPNRTHIIITRDKNYLVDYDECIVVHSLDEAIDLIDNEIAFIIGGGEIYKQGEKRSDKIELTRVHATFEDADTFFPEIDENYWVLTNQEFHPTDEKHKLSFTYLTYVKKENTLKSL</sequence>
<dbReference type="Proteomes" id="UP000184314">
    <property type="component" value="Unassembled WGS sequence"/>
</dbReference>
<evidence type="ECO:0000256" key="6">
    <source>
        <dbReference type="ARBA" id="ARBA00023002"/>
    </source>
</evidence>
<evidence type="ECO:0000256" key="7">
    <source>
        <dbReference type="ARBA" id="ARBA00025067"/>
    </source>
</evidence>
<dbReference type="GO" id="GO:0046655">
    <property type="term" value="P:folic acid metabolic process"/>
    <property type="evidence" value="ECO:0007669"/>
    <property type="project" value="TreeGrafter"/>
</dbReference>
<dbReference type="Pfam" id="PF00186">
    <property type="entry name" value="DHFR_1"/>
    <property type="match status" value="1"/>
</dbReference>
<dbReference type="RefSeq" id="WP_073247121.1">
    <property type="nucleotide sequence ID" value="NZ_FQZX01000004.1"/>
</dbReference>
<dbReference type="EMBL" id="FQZX01000004">
    <property type="protein sequence ID" value="SHK75703.1"/>
    <property type="molecule type" value="Genomic_DNA"/>
</dbReference>
<evidence type="ECO:0000256" key="1">
    <source>
        <dbReference type="ARBA" id="ARBA00004903"/>
    </source>
</evidence>
<dbReference type="STRING" id="228958.SAMN04488007_3785"/>
<dbReference type="GO" id="GO:0005829">
    <property type="term" value="C:cytosol"/>
    <property type="evidence" value="ECO:0007669"/>
    <property type="project" value="TreeGrafter"/>
</dbReference>
<accession>A0A1M6V2M1</accession>
<comment type="pathway">
    <text evidence="1 8">Cofactor biosynthesis; tetrahydrofolate biosynthesis; 5,6,7,8-tetrahydrofolate from 7,8-dihydrofolate: step 1/1.</text>
</comment>
<evidence type="ECO:0000313" key="10">
    <source>
        <dbReference type="EMBL" id="SHK75703.1"/>
    </source>
</evidence>
<evidence type="ECO:0000313" key="11">
    <source>
        <dbReference type="Proteomes" id="UP000184314"/>
    </source>
</evidence>
<dbReference type="Gene3D" id="3.40.430.10">
    <property type="entry name" value="Dihydrofolate Reductase, subunit A"/>
    <property type="match status" value="1"/>
</dbReference>
<dbReference type="PIRSF" id="PIRSF000194">
    <property type="entry name" value="DHFR"/>
    <property type="match status" value="1"/>
</dbReference>
<gene>
    <name evidence="10" type="ORF">SAMN04488007_3785</name>
</gene>
<dbReference type="GO" id="GO:0046452">
    <property type="term" value="P:dihydrofolate metabolic process"/>
    <property type="evidence" value="ECO:0007669"/>
    <property type="project" value="TreeGrafter"/>
</dbReference>
<dbReference type="OrthoDB" id="9804315at2"/>
<dbReference type="UniPathway" id="UPA00077">
    <property type="reaction ID" value="UER00158"/>
</dbReference>
<evidence type="ECO:0000256" key="2">
    <source>
        <dbReference type="ARBA" id="ARBA00009539"/>
    </source>
</evidence>
<dbReference type="PANTHER" id="PTHR48069">
    <property type="entry name" value="DIHYDROFOLATE REDUCTASE"/>
    <property type="match status" value="1"/>
</dbReference>
<dbReference type="GO" id="GO:0046654">
    <property type="term" value="P:tetrahydrofolate biosynthetic process"/>
    <property type="evidence" value="ECO:0007669"/>
    <property type="project" value="UniProtKB-UniPathway"/>
</dbReference>
<comment type="function">
    <text evidence="7 8">Key enzyme in folate metabolism. Catalyzes an essential reaction for de novo glycine and purine synthesis, and for DNA precursor synthesis.</text>
</comment>
<keyword evidence="6 8" id="KW-0560">Oxidoreductase</keyword>
<reference evidence="11" key="1">
    <citation type="submission" date="2016-11" db="EMBL/GenBank/DDBJ databases">
        <authorList>
            <person name="Varghese N."/>
            <person name="Submissions S."/>
        </authorList>
    </citation>
    <scope>NUCLEOTIDE SEQUENCE [LARGE SCALE GENOMIC DNA]</scope>
    <source>
        <strain evidence="11">DSM 16478</strain>
    </source>
</reference>
<dbReference type="PANTHER" id="PTHR48069:SF3">
    <property type="entry name" value="DIHYDROFOLATE REDUCTASE"/>
    <property type="match status" value="1"/>
</dbReference>
<name>A0A1M6V2M1_9FLAO</name>
<dbReference type="CDD" id="cd00209">
    <property type="entry name" value="DHFR"/>
    <property type="match status" value="1"/>
</dbReference>
<evidence type="ECO:0000259" key="9">
    <source>
        <dbReference type="PROSITE" id="PS51330"/>
    </source>
</evidence>
<dbReference type="PROSITE" id="PS51330">
    <property type="entry name" value="DHFR_2"/>
    <property type="match status" value="1"/>
</dbReference>
<evidence type="ECO:0000256" key="8">
    <source>
        <dbReference type="PIRNR" id="PIRNR000194"/>
    </source>
</evidence>
<dbReference type="EC" id="1.5.1.3" evidence="3 8"/>
<dbReference type="AlphaFoldDB" id="A0A1M6V2M1"/>
<feature type="domain" description="DHFR" evidence="9">
    <location>
        <begin position="1"/>
        <end position="158"/>
    </location>
</feature>
<dbReference type="InterPro" id="IPR012259">
    <property type="entry name" value="DHFR"/>
</dbReference>
<evidence type="ECO:0000256" key="4">
    <source>
        <dbReference type="ARBA" id="ARBA00022563"/>
    </source>
</evidence>
<evidence type="ECO:0000256" key="5">
    <source>
        <dbReference type="ARBA" id="ARBA00022857"/>
    </source>
</evidence>
<dbReference type="GO" id="GO:0006730">
    <property type="term" value="P:one-carbon metabolic process"/>
    <property type="evidence" value="ECO:0007669"/>
    <property type="project" value="UniProtKB-KW"/>
</dbReference>
<dbReference type="PRINTS" id="PR00070">
    <property type="entry name" value="DHFR"/>
</dbReference>
<keyword evidence="11" id="KW-1185">Reference proteome</keyword>
<organism evidence="10 11">
    <name type="scientific">Maribacter aquivivus</name>
    <dbReference type="NCBI Taxonomy" id="228958"/>
    <lineage>
        <taxon>Bacteria</taxon>
        <taxon>Pseudomonadati</taxon>
        <taxon>Bacteroidota</taxon>
        <taxon>Flavobacteriia</taxon>
        <taxon>Flavobacteriales</taxon>
        <taxon>Flavobacteriaceae</taxon>
        <taxon>Maribacter</taxon>
    </lineage>
</organism>
<comment type="similarity">
    <text evidence="2 8">Belongs to the dihydrofolate reductase family.</text>
</comment>
<dbReference type="InterPro" id="IPR001796">
    <property type="entry name" value="DHFR_dom"/>
</dbReference>
<protein>
    <recommendedName>
        <fullName evidence="3 8">Dihydrofolate reductase</fullName>
        <ecNumber evidence="3 8">1.5.1.3</ecNumber>
    </recommendedName>
</protein>
<dbReference type="InterPro" id="IPR024072">
    <property type="entry name" value="DHFR-like_dom_sf"/>
</dbReference>
<dbReference type="GO" id="GO:0050661">
    <property type="term" value="F:NADP binding"/>
    <property type="evidence" value="ECO:0007669"/>
    <property type="project" value="InterPro"/>
</dbReference>
<dbReference type="GO" id="GO:0004146">
    <property type="term" value="F:dihydrofolate reductase activity"/>
    <property type="evidence" value="ECO:0007669"/>
    <property type="project" value="UniProtKB-EC"/>
</dbReference>
<dbReference type="SUPFAM" id="SSF53597">
    <property type="entry name" value="Dihydrofolate reductase-like"/>
    <property type="match status" value="1"/>
</dbReference>
<comment type="catalytic activity">
    <reaction evidence="8">
        <text>(6S)-5,6,7,8-tetrahydrofolate + NADP(+) = 7,8-dihydrofolate + NADPH + H(+)</text>
        <dbReference type="Rhea" id="RHEA:15009"/>
        <dbReference type="ChEBI" id="CHEBI:15378"/>
        <dbReference type="ChEBI" id="CHEBI:57451"/>
        <dbReference type="ChEBI" id="CHEBI:57453"/>
        <dbReference type="ChEBI" id="CHEBI:57783"/>
        <dbReference type="ChEBI" id="CHEBI:58349"/>
        <dbReference type="EC" id="1.5.1.3"/>
    </reaction>
</comment>
<keyword evidence="4 8" id="KW-0554">One-carbon metabolism</keyword>